<evidence type="ECO:0000313" key="2">
    <source>
        <dbReference type="EMBL" id="MDV2469321.1"/>
    </source>
</evidence>
<dbReference type="RefSeq" id="WP_317083966.1">
    <property type="nucleotide sequence ID" value="NZ_JASVDY010000003.1"/>
</dbReference>
<sequence length="249" mass="28839">MFRDRFRRRLQLTGIHVLFSFVLLCLALSLVYGVWYPDPLQIAFGVTTIYLMLLSIDLILGPLLTFLVFKEDKKKLKFDLGVILIIQLSAYFFGLHTLAQGRPVWQVFVVDDIELVSLADLKKSEGYLINPDFKSSLFMRPQWVSAVYSTDKKVQQQQKEAEMFQGISLAVRPETYQEISKQQKQITHKLKKIDDLYLFNPQKTSVDKIIHLYPDAQGWLPVKASKLDMVALFDEQGRPLSIVNLRPWL</sequence>
<evidence type="ECO:0000256" key="1">
    <source>
        <dbReference type="SAM" id="Phobius"/>
    </source>
</evidence>
<keyword evidence="1" id="KW-1133">Transmembrane helix</keyword>
<evidence type="ECO:0000313" key="3">
    <source>
        <dbReference type="Proteomes" id="UP001278188"/>
    </source>
</evidence>
<dbReference type="NCBIfam" id="NF041437">
    <property type="entry name" value="TfpZ"/>
    <property type="match status" value="1"/>
</dbReference>
<dbReference type="EMBL" id="JASVDY010000003">
    <property type="protein sequence ID" value="MDV2469321.1"/>
    <property type="molecule type" value="Genomic_DNA"/>
</dbReference>
<proteinExistence type="predicted"/>
<organism evidence="2 3">
    <name type="scientific">Acinetobacter chinensis</name>
    <dbReference type="NCBI Taxonomy" id="2004650"/>
    <lineage>
        <taxon>Bacteria</taxon>
        <taxon>Pseudomonadati</taxon>
        <taxon>Pseudomonadota</taxon>
        <taxon>Gammaproteobacteria</taxon>
        <taxon>Moraxellales</taxon>
        <taxon>Moraxellaceae</taxon>
        <taxon>Acinetobacter</taxon>
    </lineage>
</organism>
<reference evidence="2 3" key="1">
    <citation type="submission" date="2023-06" db="EMBL/GenBank/DDBJ databases">
        <title>Genomic Analysis of Acinetobacter Strains Recovered from South Australian Aquatic Samples provides Insights into the Circulation of Antibiotic Resistance determinants in the Environment.</title>
        <authorList>
            <person name="Tobin L."/>
            <person name="Jarocki V.M."/>
            <person name="Kenyon J."/>
            <person name="Drigo B."/>
            <person name="Donner E."/>
            <person name="Djordjevic S.P."/>
            <person name="Hamidian M."/>
        </authorList>
    </citation>
    <scope>NUCLEOTIDE SEQUENCE [LARGE SCALE GENOMIC DNA]</scope>
    <source>
        <strain evidence="2 3">SAAc652</strain>
    </source>
</reference>
<keyword evidence="1" id="KW-0812">Transmembrane</keyword>
<gene>
    <name evidence="2" type="primary">tfpZ</name>
    <name evidence="2" type="ORF">QR674_10020</name>
</gene>
<keyword evidence="3" id="KW-1185">Reference proteome</keyword>
<keyword evidence="1" id="KW-0472">Membrane</keyword>
<accession>A0ABU3WFY0</accession>
<dbReference type="Proteomes" id="UP001278188">
    <property type="component" value="Unassembled WGS sequence"/>
</dbReference>
<name>A0ABU3WFY0_9GAMM</name>
<comment type="caution">
    <text evidence="2">The sequence shown here is derived from an EMBL/GenBank/DDBJ whole genome shotgun (WGS) entry which is preliminary data.</text>
</comment>
<feature type="transmembrane region" description="Helical" evidence="1">
    <location>
        <begin position="42"/>
        <end position="68"/>
    </location>
</feature>
<feature type="transmembrane region" description="Helical" evidence="1">
    <location>
        <begin position="12"/>
        <end position="36"/>
    </location>
</feature>
<feature type="transmembrane region" description="Helical" evidence="1">
    <location>
        <begin position="80"/>
        <end position="99"/>
    </location>
</feature>
<protein>
    <submittedName>
        <fullName evidence="2">TfpX/TfpZ family type IV pilin accessory protein</fullName>
    </submittedName>
</protein>
<dbReference type="InterPro" id="IPR047814">
    <property type="entry name" value="TfpX/TfpZ-like"/>
</dbReference>